<evidence type="ECO:0000313" key="2">
    <source>
        <dbReference type="EMBL" id="KAK0547874.1"/>
    </source>
</evidence>
<dbReference type="AlphaFoldDB" id="A0AAN6JQK6"/>
<feature type="compositionally biased region" description="Low complexity" evidence="1">
    <location>
        <begin position="252"/>
        <end position="266"/>
    </location>
</feature>
<dbReference type="PANTHER" id="PTHR28080">
    <property type="entry name" value="PEROXISOMAL BIOGENESIS FACTOR 3"/>
    <property type="match status" value="1"/>
</dbReference>
<feature type="compositionally biased region" description="Acidic residues" evidence="1">
    <location>
        <begin position="421"/>
        <end position="430"/>
    </location>
</feature>
<evidence type="ECO:0000256" key="1">
    <source>
        <dbReference type="SAM" id="MobiDB-lite"/>
    </source>
</evidence>
<keyword evidence="3" id="KW-1185">Reference proteome</keyword>
<dbReference type="InterPro" id="IPR006966">
    <property type="entry name" value="Peroxin-3"/>
</dbReference>
<feature type="compositionally biased region" description="Acidic residues" evidence="1">
    <location>
        <begin position="158"/>
        <end position="173"/>
    </location>
</feature>
<name>A0AAN6JQK6_9BASI</name>
<dbReference type="Proteomes" id="UP001176517">
    <property type="component" value="Unassembled WGS sequence"/>
</dbReference>
<organism evidence="2 3">
    <name type="scientific">Tilletia horrida</name>
    <dbReference type="NCBI Taxonomy" id="155126"/>
    <lineage>
        <taxon>Eukaryota</taxon>
        <taxon>Fungi</taxon>
        <taxon>Dikarya</taxon>
        <taxon>Basidiomycota</taxon>
        <taxon>Ustilaginomycotina</taxon>
        <taxon>Exobasidiomycetes</taxon>
        <taxon>Tilletiales</taxon>
        <taxon>Tilletiaceae</taxon>
        <taxon>Tilletia</taxon>
    </lineage>
</organism>
<evidence type="ECO:0000313" key="3">
    <source>
        <dbReference type="Proteomes" id="UP001176517"/>
    </source>
</evidence>
<dbReference type="PANTHER" id="PTHR28080:SF1">
    <property type="entry name" value="PEROXISOMAL BIOGENESIS FACTOR 3"/>
    <property type="match status" value="1"/>
</dbReference>
<dbReference type="GO" id="GO:0030674">
    <property type="term" value="F:protein-macromolecule adaptor activity"/>
    <property type="evidence" value="ECO:0007669"/>
    <property type="project" value="TreeGrafter"/>
</dbReference>
<feature type="region of interest" description="Disordered" evidence="1">
    <location>
        <begin position="533"/>
        <end position="555"/>
    </location>
</feature>
<gene>
    <name evidence="2" type="primary">PEX3</name>
    <name evidence="2" type="ORF">OC846_004697</name>
</gene>
<accession>A0AAN6JQK6</accession>
<comment type="caution">
    <text evidence="2">The sequence shown here is derived from an EMBL/GenBank/DDBJ whole genome shotgun (WGS) entry which is preliminary data.</text>
</comment>
<dbReference type="Pfam" id="PF04882">
    <property type="entry name" value="Peroxin-3"/>
    <property type="match status" value="1"/>
</dbReference>
<dbReference type="GO" id="GO:0005778">
    <property type="term" value="C:peroxisomal membrane"/>
    <property type="evidence" value="ECO:0007669"/>
    <property type="project" value="InterPro"/>
</dbReference>
<feature type="region of interest" description="Disordered" evidence="1">
    <location>
        <begin position="411"/>
        <end position="466"/>
    </location>
</feature>
<protein>
    <submittedName>
        <fullName evidence="2">Peroxin</fullName>
    </submittedName>
</protein>
<feature type="compositionally biased region" description="Pro residues" evidence="1">
    <location>
        <begin position="330"/>
        <end position="346"/>
    </location>
</feature>
<feature type="compositionally biased region" description="Low complexity" evidence="1">
    <location>
        <begin position="533"/>
        <end position="552"/>
    </location>
</feature>
<feature type="compositionally biased region" description="Basic and acidic residues" evidence="1">
    <location>
        <begin position="212"/>
        <end position="222"/>
    </location>
</feature>
<dbReference type="EMBL" id="JAPDMZ010000150">
    <property type="protein sequence ID" value="KAK0547874.1"/>
    <property type="molecule type" value="Genomic_DNA"/>
</dbReference>
<sequence length="769" mass="82657">MPAKRLNLVVDAPVPGPGSAPARRWFSSNSSSSISRSYLSFFSRTLTVVVIGVAATYAATKYALSRISEIQRGISQQRRDSDNLKRRFAQNQEDCTFTVLALLPTLDSAITAKYDVDSITKELSAKAAVPAPALPAPVSAQQVEEEKVPAPASVADPVSEDSAPDPAAEESPVEADGAVKAEEQAEDPKPAPELTIADADPITQPAALAAPRSEEEASKSESDPAPIPPEIQSNKLPLSPSLLDSGEPNKFPTETASTTEATTEPPAQEEETAPDGRTSLPPEENAAVEVPAEPQTAPDVAPVQDADPTPAPGTQPSETESEPQPESEPEPTPAPSPPPPPPPAPTLSPEEIQAQKQRKVQLWNELKVTAFTRTLTTLYSLVLLSLQTHIQLNLVGRFNYLSSVAAIARGTGGSKVTGGVQDDDADEDDGPFGPGGPFEKEAGLDGAVGGTDGSGEEASSSSDPNELLRSVEQRYLTYSWWLLHRGSHEIGELVEDAVKRVFGPIPLKAELSLAELHRLVRDVRRTVEWESVAPTTTEDTTTSATAAGPSSSRSEVVPYGISSQISDFVNNAEKQRRRQRRHFLSALFPTSAEGEREILAQSGVPTTIESELNHLFAASGATENELAYRLAEEERRRARARRAHEDAQLQALLDESKDWIDSDDFERVLALSLERVFAVWESQLGENVFSSDDGVEEVLRTQGVALDRERLVEEFSRPPKKVRLAALLPAVNAQGKAAAQSVPNEYAEALAEVKELKALSALIYSSWST</sequence>
<feature type="compositionally biased region" description="Acidic residues" evidence="1">
    <location>
        <begin position="319"/>
        <end position="329"/>
    </location>
</feature>
<feature type="compositionally biased region" description="Basic and acidic residues" evidence="1">
    <location>
        <begin position="177"/>
        <end position="190"/>
    </location>
</feature>
<dbReference type="GO" id="GO:0045046">
    <property type="term" value="P:protein import into peroxisome membrane"/>
    <property type="evidence" value="ECO:0007669"/>
    <property type="project" value="TreeGrafter"/>
</dbReference>
<feature type="region of interest" description="Disordered" evidence="1">
    <location>
        <begin position="137"/>
        <end position="356"/>
    </location>
</feature>
<reference evidence="2" key="1">
    <citation type="journal article" date="2023" name="PhytoFront">
        <title>Draft Genome Resources of Seven Strains of Tilletia horrida, Causal Agent of Kernel Smut of Rice.</title>
        <authorList>
            <person name="Khanal S."/>
            <person name="Antony Babu S."/>
            <person name="Zhou X.G."/>
        </authorList>
    </citation>
    <scope>NUCLEOTIDE SEQUENCE</scope>
    <source>
        <strain evidence="2">TX6</strain>
    </source>
</reference>
<feature type="compositionally biased region" description="Low complexity" evidence="1">
    <location>
        <begin position="281"/>
        <end position="294"/>
    </location>
</feature>
<proteinExistence type="predicted"/>